<dbReference type="OrthoDB" id="60112at2157"/>
<name>H1KW69_9EURY</name>
<dbReference type="Proteomes" id="UP000003706">
    <property type="component" value="Unassembled WGS sequence"/>
</dbReference>
<evidence type="ECO:0000313" key="3">
    <source>
        <dbReference type="Proteomes" id="UP000003706"/>
    </source>
</evidence>
<dbReference type="STRING" id="647171.MetfoDRAFT_0042"/>
<organism evidence="2 3">
    <name type="scientific">Methanotorris formicicus Mc-S-70</name>
    <dbReference type="NCBI Taxonomy" id="647171"/>
    <lineage>
        <taxon>Archaea</taxon>
        <taxon>Methanobacteriati</taxon>
        <taxon>Methanobacteriota</taxon>
        <taxon>Methanomada group</taxon>
        <taxon>Methanococci</taxon>
        <taxon>Methanococcales</taxon>
        <taxon>Methanocaldococcaceae</taxon>
        <taxon>Methanotorris</taxon>
    </lineage>
</organism>
<accession>H1KW69</accession>
<keyword evidence="1" id="KW-1133">Transmembrane helix</keyword>
<keyword evidence="1" id="KW-0812">Transmembrane</keyword>
<feature type="transmembrane region" description="Helical" evidence="1">
    <location>
        <begin position="35"/>
        <end position="52"/>
    </location>
</feature>
<evidence type="ECO:0000313" key="2">
    <source>
        <dbReference type="EMBL" id="EHP89652.1"/>
    </source>
</evidence>
<evidence type="ECO:0000256" key="1">
    <source>
        <dbReference type="SAM" id="Phobius"/>
    </source>
</evidence>
<dbReference type="RefSeq" id="WP_007043488.1">
    <property type="nucleotide sequence ID" value="NZ_AGJL01000001.1"/>
</dbReference>
<comment type="caution">
    <text evidence="2">The sequence shown here is derived from an EMBL/GenBank/DDBJ whole genome shotgun (WGS) entry which is preliminary data.</text>
</comment>
<proteinExistence type="predicted"/>
<dbReference type="EMBL" id="AGJL01000001">
    <property type="protein sequence ID" value="EHP89652.1"/>
    <property type="molecule type" value="Genomic_DNA"/>
</dbReference>
<gene>
    <name evidence="2" type="ORF">MetfoDRAFT_0042</name>
</gene>
<evidence type="ECO:0008006" key="4">
    <source>
        <dbReference type="Google" id="ProtNLM"/>
    </source>
</evidence>
<protein>
    <recommendedName>
        <fullName evidence="4">Tetrahydromethanopterin S-methyltransferase</fullName>
    </recommendedName>
</protein>
<keyword evidence="1" id="KW-0472">Membrane</keyword>
<dbReference type="AlphaFoldDB" id="H1KW69"/>
<keyword evidence="3" id="KW-1185">Reference proteome</keyword>
<reference evidence="2 3" key="1">
    <citation type="submission" date="2011-09" db="EMBL/GenBank/DDBJ databases">
        <title>The draft genome of Methanotorris formicicus Mc-S-70.</title>
        <authorList>
            <consortium name="US DOE Joint Genome Institute (JGI-PGF)"/>
            <person name="Lucas S."/>
            <person name="Han J."/>
            <person name="Lapidus A."/>
            <person name="Cheng J.-F."/>
            <person name="Goodwin L."/>
            <person name="Pitluck S."/>
            <person name="Peters L."/>
            <person name="Land M.L."/>
            <person name="Hauser L."/>
            <person name="Sieprawska-Lupa M."/>
            <person name="Takai K."/>
            <person name="Miyazaki J."/>
            <person name="Whitman W."/>
            <person name="Woyke T.J."/>
        </authorList>
    </citation>
    <scope>NUCLEOTIDE SEQUENCE [LARGE SCALE GENOMIC DNA]</scope>
    <source>
        <strain evidence="2 3">Mc-S-70</strain>
    </source>
</reference>
<sequence>METKLNNINNINYEVAEDIEQITTDLKRPFRGSKLVEILGYAVGLIIIGSMLV</sequence>